<organism evidence="3 4">
    <name type="scientific">Saccharibacillus brassicae</name>
    <dbReference type="NCBI Taxonomy" id="2583377"/>
    <lineage>
        <taxon>Bacteria</taxon>
        <taxon>Bacillati</taxon>
        <taxon>Bacillota</taxon>
        <taxon>Bacilli</taxon>
        <taxon>Bacillales</taxon>
        <taxon>Paenibacillaceae</taxon>
        <taxon>Saccharibacillus</taxon>
    </lineage>
</organism>
<reference evidence="3 4" key="1">
    <citation type="submission" date="2019-06" db="EMBL/GenBank/DDBJ databases">
        <title>Saccharibacillus brassicae sp. nov., an endophytic bacterium isolated from Chinese cabbage seeds (Brassica pekinensis).</title>
        <authorList>
            <person name="Jiang L."/>
            <person name="Lee J."/>
            <person name="Kim S.W."/>
        </authorList>
    </citation>
    <scope>NUCLEOTIDE SEQUENCE [LARGE SCALE GENOMIC DNA]</scope>
    <source>
        <strain evidence="4">KCTC 43072 / ATSA2</strain>
    </source>
</reference>
<evidence type="ECO:0000313" key="3">
    <source>
        <dbReference type="EMBL" id="QDH22129.1"/>
    </source>
</evidence>
<protein>
    <submittedName>
        <fullName evidence="3">S-layer homology domain-containing protein</fullName>
    </submittedName>
</protein>
<dbReference type="OrthoDB" id="283370at2"/>
<evidence type="ECO:0000259" key="2">
    <source>
        <dbReference type="PROSITE" id="PS51272"/>
    </source>
</evidence>
<accession>A0A4Y6UWN2</accession>
<feature type="domain" description="SLH" evidence="2">
    <location>
        <begin position="205"/>
        <end position="259"/>
    </location>
</feature>
<dbReference type="KEGG" id="saca:FFV09_15520"/>
<feature type="domain" description="SLH" evidence="2">
    <location>
        <begin position="133"/>
        <end position="204"/>
    </location>
</feature>
<keyword evidence="1" id="KW-0732">Signal</keyword>
<dbReference type="PANTHER" id="PTHR43308">
    <property type="entry name" value="OUTER MEMBRANE PROTEIN ALPHA-RELATED"/>
    <property type="match status" value="1"/>
</dbReference>
<dbReference type="PANTHER" id="PTHR43308:SF5">
    <property type="entry name" value="S-LAYER PROTEIN _ PEPTIDOGLYCAN ENDO-BETA-N-ACETYLGLUCOSAMINIDASE"/>
    <property type="match status" value="1"/>
</dbReference>
<dbReference type="EMBL" id="CP041217">
    <property type="protein sequence ID" value="QDH22129.1"/>
    <property type="molecule type" value="Genomic_DNA"/>
</dbReference>
<keyword evidence="4" id="KW-1185">Reference proteome</keyword>
<dbReference type="AlphaFoldDB" id="A0A4Y6UWN2"/>
<feature type="signal peptide" evidence="1">
    <location>
        <begin position="1"/>
        <end position="31"/>
    </location>
</feature>
<proteinExistence type="predicted"/>
<feature type="domain" description="SLH" evidence="2">
    <location>
        <begin position="260"/>
        <end position="323"/>
    </location>
</feature>
<dbReference type="Pfam" id="PF00395">
    <property type="entry name" value="SLH"/>
    <property type="match status" value="3"/>
</dbReference>
<evidence type="ECO:0000256" key="1">
    <source>
        <dbReference type="SAM" id="SignalP"/>
    </source>
</evidence>
<evidence type="ECO:0000313" key="4">
    <source>
        <dbReference type="Proteomes" id="UP000316968"/>
    </source>
</evidence>
<dbReference type="InterPro" id="IPR001119">
    <property type="entry name" value="SLH_dom"/>
</dbReference>
<dbReference type="PROSITE" id="PS51272">
    <property type="entry name" value="SLH"/>
    <property type="match status" value="3"/>
</dbReference>
<dbReference type="RefSeq" id="WP_141448673.1">
    <property type="nucleotide sequence ID" value="NZ_CP041217.1"/>
</dbReference>
<gene>
    <name evidence="3" type="ORF">FFV09_15520</name>
</gene>
<feature type="chain" id="PRO_5039628607" evidence="1">
    <location>
        <begin position="32"/>
        <end position="351"/>
    </location>
</feature>
<sequence>MKFGTQAKLRVGSSLVVLLLAAGSLGSAVSAASPTAAASQEARTALRVSVTDAVTGRPLQDVALTLYWADTASNRANGRTPGQAVAGTVSASTSADAGLSEQWIEPGDYAIVGEKAGYLPFDSRTAKPASSANARQADGAAVRAAGSGPIAYAFALTPARHTYPAYMNGYTDGTFRPEQNLIRAELAVILQRTMSAEASSSGADFRDIAPDKWLTAGVSLAAAKGWMQGTGGARFEPERDVTRAEMAQILANVYAWPTTGPESAFGDTRGHWASAAIAAAAANGAMDGYPDGNFRPDRPVTRAETAALLNRLTDRPADAGLPMTWSDVPPSYWAYGDVMAASLDHTPSRAR</sequence>
<dbReference type="InterPro" id="IPR051465">
    <property type="entry name" value="Cell_Envelope_Struct_Comp"/>
</dbReference>
<dbReference type="Proteomes" id="UP000316968">
    <property type="component" value="Chromosome"/>
</dbReference>
<name>A0A4Y6UWN2_SACBS</name>